<feature type="repeat" description="NHL" evidence="3">
    <location>
        <begin position="130"/>
        <end position="173"/>
    </location>
</feature>
<keyword evidence="4" id="KW-1185">Reference proteome</keyword>
<evidence type="ECO:0000313" key="5">
    <source>
        <dbReference type="RefSeq" id="XP_006814566.1"/>
    </source>
</evidence>
<feature type="repeat" description="NHL" evidence="3">
    <location>
        <begin position="312"/>
        <end position="353"/>
    </location>
</feature>
<dbReference type="SUPFAM" id="SSF101898">
    <property type="entry name" value="NHL repeat"/>
    <property type="match status" value="1"/>
</dbReference>
<dbReference type="PROSITE" id="PS51125">
    <property type="entry name" value="NHL"/>
    <property type="match status" value="4"/>
</dbReference>
<gene>
    <name evidence="5" type="primary">LOC102807645</name>
</gene>
<dbReference type="GeneID" id="102807645"/>
<feature type="repeat" description="Filamin" evidence="2">
    <location>
        <begin position="69"/>
        <end position="125"/>
    </location>
</feature>
<dbReference type="Proteomes" id="UP000694865">
    <property type="component" value="Unplaced"/>
</dbReference>
<evidence type="ECO:0000256" key="2">
    <source>
        <dbReference type="PROSITE-ProRule" id="PRU00087"/>
    </source>
</evidence>
<dbReference type="InterPro" id="IPR013783">
    <property type="entry name" value="Ig-like_fold"/>
</dbReference>
<dbReference type="Gene3D" id="2.120.10.30">
    <property type="entry name" value="TolB, C-terminal domain"/>
    <property type="match status" value="2"/>
</dbReference>
<feature type="repeat" description="NHL" evidence="3">
    <location>
        <begin position="219"/>
        <end position="261"/>
    </location>
</feature>
<evidence type="ECO:0000256" key="3">
    <source>
        <dbReference type="PROSITE-ProRule" id="PRU00504"/>
    </source>
</evidence>
<dbReference type="InterPro" id="IPR001258">
    <property type="entry name" value="NHL_repeat"/>
</dbReference>
<dbReference type="InterPro" id="IPR017868">
    <property type="entry name" value="Filamin/ABP280_repeat-like"/>
</dbReference>
<dbReference type="InterPro" id="IPR014756">
    <property type="entry name" value="Ig_E-set"/>
</dbReference>
<dbReference type="RefSeq" id="XP_006814566.1">
    <property type="nucleotide sequence ID" value="XM_006814503.1"/>
</dbReference>
<organism evidence="4 5">
    <name type="scientific">Saccoglossus kowalevskii</name>
    <name type="common">Acorn worm</name>
    <dbReference type="NCBI Taxonomy" id="10224"/>
    <lineage>
        <taxon>Eukaryota</taxon>
        <taxon>Metazoa</taxon>
        <taxon>Hemichordata</taxon>
        <taxon>Enteropneusta</taxon>
        <taxon>Harrimaniidae</taxon>
        <taxon>Saccoglossus</taxon>
    </lineage>
</organism>
<accession>A0ABM0M3H5</accession>
<proteinExistence type="predicted"/>
<name>A0ABM0M3H5_SACKO</name>
<protein>
    <submittedName>
        <fullName evidence="5">Protein lin-41-like</fullName>
    </submittedName>
</protein>
<dbReference type="PANTHER" id="PTHR24104:SF25">
    <property type="entry name" value="PROTEIN LIN-41"/>
    <property type="match status" value="1"/>
</dbReference>
<feature type="repeat" description="NHL" evidence="3">
    <location>
        <begin position="265"/>
        <end position="308"/>
    </location>
</feature>
<evidence type="ECO:0000313" key="4">
    <source>
        <dbReference type="Proteomes" id="UP000694865"/>
    </source>
</evidence>
<dbReference type="CDD" id="cd05819">
    <property type="entry name" value="NHL"/>
    <property type="match status" value="1"/>
</dbReference>
<evidence type="ECO:0000256" key="1">
    <source>
        <dbReference type="ARBA" id="ARBA00022737"/>
    </source>
</evidence>
<reference evidence="5" key="1">
    <citation type="submission" date="2025-08" db="UniProtKB">
        <authorList>
            <consortium name="RefSeq"/>
        </authorList>
    </citation>
    <scope>IDENTIFICATION</scope>
    <source>
        <tissue evidence="5">Testes</tissue>
    </source>
</reference>
<dbReference type="SUPFAM" id="SSF81296">
    <property type="entry name" value="E set domains"/>
    <property type="match status" value="1"/>
</dbReference>
<keyword evidence="1" id="KW-0677">Repeat</keyword>
<dbReference type="PANTHER" id="PTHR24104">
    <property type="entry name" value="E3 UBIQUITIN-PROTEIN LIGASE NHLRC1-RELATED"/>
    <property type="match status" value="1"/>
</dbReference>
<dbReference type="InterPro" id="IPR011042">
    <property type="entry name" value="6-blade_b-propeller_TolB-like"/>
</dbReference>
<dbReference type="PROSITE" id="PS50194">
    <property type="entry name" value="FILAMIN_REPEAT"/>
    <property type="match status" value="1"/>
</dbReference>
<dbReference type="Pfam" id="PF01436">
    <property type="entry name" value="NHL"/>
    <property type="match status" value="3"/>
</dbReference>
<dbReference type="Gene3D" id="2.60.40.10">
    <property type="entry name" value="Immunoglobulins"/>
    <property type="match status" value="1"/>
</dbReference>
<sequence>METLDNKEQLGLGVGPVPVTDNYIMNNSPVCVSQCSVENAPTTLVKGTVESIFMQVRDASGDRIRSPQEIKARIRKPDTAWVEIEVEEKNDKTFINVLGCIEGVHQGEITVAGQHFPGSPFEFSVVRGMVRTFGAPGRGEGQFRYPWGITVDRNGDVITADRYNDRLQILDKNGNCKKLITFSQFQHPFKPGDITISDDNHYFSLDYINKQVVVSDDEGTFIRSFGKEELKDPYGIAISPIDGAVYVSDWEGYSIRIYNQFGIYTKSFGGKGKKEGQFLYPSGIAFNGDGLLFVSDNCNHRVQVFDVCNQFLYSFGCYGSNNGEFNCPKGLAIDAEGHIYVSDYNRIQKFTSSGRFLSRVDRDSDGISLPTCIAVTSDDPQKVLVVDSSNHCIKVFVE</sequence>
<dbReference type="InterPro" id="IPR050952">
    <property type="entry name" value="TRIM-NHL_E3_ligases"/>
</dbReference>